<dbReference type="AlphaFoldDB" id="A0A498K1F7"/>
<keyword evidence="1" id="KW-0812">Transmembrane</keyword>
<feature type="transmembrane region" description="Helical" evidence="1">
    <location>
        <begin position="12"/>
        <end position="36"/>
    </location>
</feature>
<gene>
    <name evidence="2" type="ORF">DVH24_021344</name>
</gene>
<keyword evidence="1" id="KW-1133">Transmembrane helix</keyword>
<dbReference type="EMBL" id="RDQH01000331">
    <property type="protein sequence ID" value="RXH99542.1"/>
    <property type="molecule type" value="Genomic_DNA"/>
</dbReference>
<evidence type="ECO:0000313" key="2">
    <source>
        <dbReference type="EMBL" id="RXH99542.1"/>
    </source>
</evidence>
<organism evidence="2 3">
    <name type="scientific">Malus domestica</name>
    <name type="common">Apple</name>
    <name type="synonym">Pyrus malus</name>
    <dbReference type="NCBI Taxonomy" id="3750"/>
    <lineage>
        <taxon>Eukaryota</taxon>
        <taxon>Viridiplantae</taxon>
        <taxon>Streptophyta</taxon>
        <taxon>Embryophyta</taxon>
        <taxon>Tracheophyta</taxon>
        <taxon>Spermatophyta</taxon>
        <taxon>Magnoliopsida</taxon>
        <taxon>eudicotyledons</taxon>
        <taxon>Gunneridae</taxon>
        <taxon>Pentapetalae</taxon>
        <taxon>rosids</taxon>
        <taxon>fabids</taxon>
        <taxon>Rosales</taxon>
        <taxon>Rosaceae</taxon>
        <taxon>Amygdaloideae</taxon>
        <taxon>Maleae</taxon>
        <taxon>Malus</taxon>
    </lineage>
</organism>
<keyword evidence="1" id="KW-0472">Membrane</keyword>
<keyword evidence="3" id="KW-1185">Reference proteome</keyword>
<sequence length="187" mass="20976">MRLVKSVSSDLVLPLGWVFQTPPYSLCCLPWLVVLLMDFHSLLYLCCKFLVICGCVWTEDWNWLMGLLRYGLVGRWALGGSTSTVVAVLVAAMVAAVFLVFYFLWFKLWVGLVLSAKTNLNVEQVFFSIARDIKQRLADTDTRAEGSSKAGNRDWISRFMVFTSGVCWIAGSWSPELASKAARELSS</sequence>
<evidence type="ECO:0000313" key="3">
    <source>
        <dbReference type="Proteomes" id="UP000290289"/>
    </source>
</evidence>
<evidence type="ECO:0000256" key="1">
    <source>
        <dbReference type="SAM" id="Phobius"/>
    </source>
</evidence>
<comment type="caution">
    <text evidence="2">The sequence shown here is derived from an EMBL/GenBank/DDBJ whole genome shotgun (WGS) entry which is preliminary data.</text>
</comment>
<protein>
    <submittedName>
        <fullName evidence="2">Uncharacterized protein</fullName>
    </submittedName>
</protein>
<feature type="transmembrane region" description="Helical" evidence="1">
    <location>
        <begin position="42"/>
        <end position="64"/>
    </location>
</feature>
<proteinExistence type="predicted"/>
<reference evidence="2 3" key="1">
    <citation type="submission" date="2018-10" db="EMBL/GenBank/DDBJ databases">
        <title>A high-quality apple genome assembly.</title>
        <authorList>
            <person name="Hu J."/>
        </authorList>
    </citation>
    <scope>NUCLEOTIDE SEQUENCE [LARGE SCALE GENOMIC DNA]</scope>
    <source>
        <strain evidence="3">cv. HFTH1</strain>
        <tissue evidence="2">Young leaf</tissue>
    </source>
</reference>
<dbReference type="Proteomes" id="UP000290289">
    <property type="component" value="Chromosome 5"/>
</dbReference>
<accession>A0A498K1F7</accession>
<dbReference type="STRING" id="3750.A0A498K1F7"/>
<name>A0A498K1F7_MALDO</name>
<feature type="transmembrane region" description="Helical" evidence="1">
    <location>
        <begin position="76"/>
        <end position="105"/>
    </location>
</feature>